<feature type="domain" description="RNA polymerase sigma factor 70 region 4 type 2" evidence="7">
    <location>
        <begin position="107"/>
        <end position="156"/>
    </location>
</feature>
<evidence type="ECO:0000256" key="1">
    <source>
        <dbReference type="ARBA" id="ARBA00010641"/>
    </source>
</evidence>
<proteinExistence type="inferred from homology"/>
<dbReference type="SUPFAM" id="SSF88946">
    <property type="entry name" value="Sigma2 domain of RNA polymerase sigma factors"/>
    <property type="match status" value="1"/>
</dbReference>
<dbReference type="InterPro" id="IPR013324">
    <property type="entry name" value="RNA_pol_sigma_r3/r4-like"/>
</dbReference>
<gene>
    <name evidence="8" type="ORF">NE619_03130</name>
</gene>
<dbReference type="Gene3D" id="1.10.1740.10">
    <property type="match status" value="1"/>
</dbReference>
<dbReference type="InterPro" id="IPR039425">
    <property type="entry name" value="RNA_pol_sigma-70-like"/>
</dbReference>
<evidence type="ECO:0000256" key="2">
    <source>
        <dbReference type="ARBA" id="ARBA00023015"/>
    </source>
</evidence>
<dbReference type="Pfam" id="PF04542">
    <property type="entry name" value="Sigma70_r2"/>
    <property type="match status" value="1"/>
</dbReference>
<dbReference type="RefSeq" id="WP_256130899.1">
    <property type="nucleotide sequence ID" value="NZ_JANFXK010000002.1"/>
</dbReference>
<evidence type="ECO:0000313" key="8">
    <source>
        <dbReference type="EMBL" id="MCQ4635711.1"/>
    </source>
</evidence>
<keyword evidence="3" id="KW-0731">Sigma factor</keyword>
<protein>
    <submittedName>
        <fullName evidence="8">Sigma-70 family RNA polymerase sigma factor</fullName>
    </submittedName>
</protein>
<evidence type="ECO:0000256" key="3">
    <source>
        <dbReference type="ARBA" id="ARBA00023082"/>
    </source>
</evidence>
<keyword evidence="4" id="KW-0238">DNA-binding</keyword>
<evidence type="ECO:0000256" key="5">
    <source>
        <dbReference type="ARBA" id="ARBA00023163"/>
    </source>
</evidence>
<dbReference type="InterPro" id="IPR014284">
    <property type="entry name" value="RNA_pol_sigma-70_dom"/>
</dbReference>
<keyword evidence="2" id="KW-0805">Transcription regulation</keyword>
<evidence type="ECO:0000256" key="4">
    <source>
        <dbReference type="ARBA" id="ARBA00023125"/>
    </source>
</evidence>
<dbReference type="EMBL" id="JANFXK010000002">
    <property type="protein sequence ID" value="MCQ4635711.1"/>
    <property type="molecule type" value="Genomic_DNA"/>
</dbReference>
<dbReference type="InterPro" id="IPR013249">
    <property type="entry name" value="RNA_pol_sigma70_r4_t2"/>
</dbReference>
<sequence length="165" mass="19172">MKEFGAIYKEYYHALFAFLLRLSGGDRLLAEELTQEAFYQAFISIHRYNGKCQFFTWLCQIAKNSYFKYLQKHKDVSVDFGRLEEELLCDGGEDPGVICETKLMKGELRRAIGGLKKKQKDVLILRVYFELSFREIGKSLGISETAAKVNYHRGKEVLRKELSHD</sequence>
<feature type="domain" description="RNA polymerase sigma-70 region 2" evidence="6">
    <location>
        <begin position="7"/>
        <end position="74"/>
    </location>
</feature>
<dbReference type="PANTHER" id="PTHR43133:SF8">
    <property type="entry name" value="RNA POLYMERASE SIGMA FACTOR HI_1459-RELATED"/>
    <property type="match status" value="1"/>
</dbReference>
<reference evidence="8 9" key="1">
    <citation type="submission" date="2022-06" db="EMBL/GenBank/DDBJ databases">
        <title>Isolation of gut microbiota from human fecal samples.</title>
        <authorList>
            <person name="Pamer E.G."/>
            <person name="Barat B."/>
            <person name="Waligurski E."/>
            <person name="Medina S."/>
            <person name="Paddock L."/>
            <person name="Mostad J."/>
        </authorList>
    </citation>
    <scope>NUCLEOTIDE SEQUENCE [LARGE SCALE GENOMIC DNA]</scope>
    <source>
        <strain evidence="8 9">SL.3.17</strain>
    </source>
</reference>
<evidence type="ECO:0000259" key="7">
    <source>
        <dbReference type="Pfam" id="PF08281"/>
    </source>
</evidence>
<dbReference type="InterPro" id="IPR036388">
    <property type="entry name" value="WH-like_DNA-bd_sf"/>
</dbReference>
<name>A0ABT1RL79_9FIRM</name>
<comment type="similarity">
    <text evidence="1">Belongs to the sigma-70 factor family. ECF subfamily.</text>
</comment>
<dbReference type="SUPFAM" id="SSF88659">
    <property type="entry name" value="Sigma3 and sigma4 domains of RNA polymerase sigma factors"/>
    <property type="match status" value="1"/>
</dbReference>
<evidence type="ECO:0000313" key="9">
    <source>
        <dbReference type="Proteomes" id="UP001524502"/>
    </source>
</evidence>
<accession>A0ABT1RL79</accession>
<dbReference type="Pfam" id="PF08281">
    <property type="entry name" value="Sigma70_r4_2"/>
    <property type="match status" value="1"/>
</dbReference>
<dbReference type="NCBIfam" id="TIGR02937">
    <property type="entry name" value="sigma70-ECF"/>
    <property type="match status" value="1"/>
</dbReference>
<keyword evidence="5" id="KW-0804">Transcription</keyword>
<evidence type="ECO:0000259" key="6">
    <source>
        <dbReference type="Pfam" id="PF04542"/>
    </source>
</evidence>
<keyword evidence="9" id="KW-1185">Reference proteome</keyword>
<organism evidence="8 9">
    <name type="scientific">Anaerovorax odorimutans</name>
    <dbReference type="NCBI Taxonomy" id="109327"/>
    <lineage>
        <taxon>Bacteria</taxon>
        <taxon>Bacillati</taxon>
        <taxon>Bacillota</taxon>
        <taxon>Clostridia</taxon>
        <taxon>Peptostreptococcales</taxon>
        <taxon>Anaerovoracaceae</taxon>
        <taxon>Anaerovorax</taxon>
    </lineage>
</organism>
<comment type="caution">
    <text evidence="8">The sequence shown here is derived from an EMBL/GenBank/DDBJ whole genome shotgun (WGS) entry which is preliminary data.</text>
</comment>
<dbReference type="InterPro" id="IPR013325">
    <property type="entry name" value="RNA_pol_sigma_r2"/>
</dbReference>
<dbReference type="PANTHER" id="PTHR43133">
    <property type="entry name" value="RNA POLYMERASE ECF-TYPE SIGMA FACTO"/>
    <property type="match status" value="1"/>
</dbReference>
<dbReference type="InterPro" id="IPR007627">
    <property type="entry name" value="RNA_pol_sigma70_r2"/>
</dbReference>
<dbReference type="Proteomes" id="UP001524502">
    <property type="component" value="Unassembled WGS sequence"/>
</dbReference>
<dbReference type="Gene3D" id="1.10.10.10">
    <property type="entry name" value="Winged helix-like DNA-binding domain superfamily/Winged helix DNA-binding domain"/>
    <property type="match status" value="1"/>
</dbReference>
<dbReference type="CDD" id="cd06171">
    <property type="entry name" value="Sigma70_r4"/>
    <property type="match status" value="1"/>
</dbReference>